<reference evidence="1 2" key="1">
    <citation type="journal article" date="2016" name="Nat. Commun.">
        <title>Thousands of microbial genomes shed light on interconnected biogeochemical processes in an aquifer system.</title>
        <authorList>
            <person name="Anantharaman K."/>
            <person name="Brown C.T."/>
            <person name="Hug L.A."/>
            <person name="Sharon I."/>
            <person name="Castelle C.J."/>
            <person name="Probst A.J."/>
            <person name="Thomas B.C."/>
            <person name="Singh A."/>
            <person name="Wilkins M.J."/>
            <person name="Karaoz U."/>
            <person name="Brodie E.L."/>
            <person name="Williams K.H."/>
            <person name="Hubbard S.S."/>
            <person name="Banfield J.F."/>
        </authorList>
    </citation>
    <scope>NUCLEOTIDE SEQUENCE [LARGE SCALE GENOMIC DNA]</scope>
</reference>
<dbReference type="Pfam" id="PF12686">
    <property type="entry name" value="DUF3800"/>
    <property type="match status" value="1"/>
</dbReference>
<accession>A0A1F7RVB7</accession>
<dbReference type="Proteomes" id="UP000178797">
    <property type="component" value="Unassembled WGS sequence"/>
</dbReference>
<organism evidence="1 2">
    <name type="scientific">Candidatus Schekmanbacteria bacterium RBG_16_38_10</name>
    <dbReference type="NCBI Taxonomy" id="1817879"/>
    <lineage>
        <taxon>Bacteria</taxon>
        <taxon>Candidatus Schekmaniibacteriota</taxon>
    </lineage>
</organism>
<name>A0A1F7RVB7_9BACT</name>
<evidence type="ECO:0008006" key="3">
    <source>
        <dbReference type="Google" id="ProtNLM"/>
    </source>
</evidence>
<evidence type="ECO:0000313" key="1">
    <source>
        <dbReference type="EMBL" id="OGL45505.1"/>
    </source>
</evidence>
<proteinExistence type="predicted"/>
<comment type="caution">
    <text evidence="1">The sequence shown here is derived from an EMBL/GenBank/DDBJ whole genome shotgun (WGS) entry which is preliminary data.</text>
</comment>
<gene>
    <name evidence="1" type="ORF">A2W05_06335</name>
</gene>
<dbReference type="EMBL" id="MGDE01000130">
    <property type="protein sequence ID" value="OGL45505.1"/>
    <property type="molecule type" value="Genomic_DNA"/>
</dbReference>
<evidence type="ECO:0000313" key="2">
    <source>
        <dbReference type="Proteomes" id="UP000178797"/>
    </source>
</evidence>
<dbReference type="AlphaFoldDB" id="A0A1F7RVB7"/>
<protein>
    <recommendedName>
        <fullName evidence="3">DUF3800 domain-containing protein</fullName>
    </recommendedName>
</protein>
<dbReference type="InterPro" id="IPR024524">
    <property type="entry name" value="DUF3800"/>
</dbReference>
<sequence>MWYLYLDESGDLGFDFVNKKPSKFFTISILAIKGQENNRLLIKAVKKTLRRKLNQKKSTVEEMKGSKTVLEIKKYFYTQVKDLKFALYALTLNKRRVYERLTKDKERVYNYISRLVLDKIPFEKAQEQVILILDKSKTQKQVRDFNQYVFRQLKGRLDPKVPLDIKHQDSQQYYGLQAVDLFSWGIFRKYEKKDSKWFEIFREKVAFEEQYL</sequence>